<proteinExistence type="predicted"/>
<evidence type="ECO:0000259" key="1">
    <source>
        <dbReference type="Pfam" id="PF13701"/>
    </source>
</evidence>
<dbReference type="Proteomes" id="UP000183454">
    <property type="component" value="Unassembled WGS sequence"/>
</dbReference>
<dbReference type="EMBL" id="FNNH01000124">
    <property type="protein sequence ID" value="SDX26123.1"/>
    <property type="molecule type" value="Genomic_DNA"/>
</dbReference>
<organism evidence="2 3">
    <name type="scientific">Nitrosomonas communis</name>
    <dbReference type="NCBI Taxonomy" id="44574"/>
    <lineage>
        <taxon>Bacteria</taxon>
        <taxon>Pseudomonadati</taxon>
        <taxon>Pseudomonadota</taxon>
        <taxon>Betaproteobacteria</taxon>
        <taxon>Nitrosomonadales</taxon>
        <taxon>Nitrosomonadaceae</taxon>
        <taxon>Nitrosomonas</taxon>
    </lineage>
</organism>
<dbReference type="InterPro" id="IPR047960">
    <property type="entry name" value="Transpos_IS1380"/>
</dbReference>
<dbReference type="Pfam" id="PF13701">
    <property type="entry name" value="DDE_Tnp_1_4"/>
    <property type="match status" value="1"/>
</dbReference>
<gene>
    <name evidence="2" type="ORF">SAMN05421882_11241</name>
</gene>
<dbReference type="AlphaFoldDB" id="A0A1H3A919"/>
<protein>
    <submittedName>
        <fullName evidence="2">Transposase DDE domain group 1</fullName>
    </submittedName>
</protein>
<sequence>MLNKEKELPVTKCIQESFNFPDVKKRTVEVNFQGGDITSDGGVMLLRQVDKRIGLSKAVAQALEDNRRQASCRHDSLTLLRQRVYALACGYEDLNDHQQLRHDLAIQSAVEREEVLASSSTLCRWENRANRLTAWHIHQVMIERFVASFKRAPKELMLDFDATDDAIHGKQEGRFFHGYYDHYCFLPLYVFCQDQLLVSYLRPGNIDGAKHAWAILSLLVKRFRQSWPAVRIIFRGDSGFCRRRMLAWCERHEVGYIVGIAQNKRLNEITAQWQQAAEKQYVESGEKVRQFDEFQYAAKSWKRTRRIIVKIEHTEKGSNPRYLVTNLTGKPQLLYDKIYCLRGEMENRIKEQQLDLFADRTSCHLWWSNQFRLLLSSLAYILLETIRRLALQGTELAQAYVSTLRLKLIKIGAVILRNTRRIRFLLASSCPYQKLFFQVAERLTSG</sequence>
<accession>A0A1H3A919</accession>
<dbReference type="InterPro" id="IPR025668">
    <property type="entry name" value="Tnp_DDE_dom"/>
</dbReference>
<name>A0A1H3A919_9PROT</name>
<evidence type="ECO:0000313" key="2">
    <source>
        <dbReference type="EMBL" id="SDX26123.1"/>
    </source>
</evidence>
<reference evidence="2 3" key="1">
    <citation type="submission" date="2016-10" db="EMBL/GenBank/DDBJ databases">
        <authorList>
            <person name="de Groot N.N."/>
        </authorList>
    </citation>
    <scope>NUCLEOTIDE SEQUENCE [LARGE SCALE GENOMIC DNA]</scope>
    <source>
        <strain evidence="2 3">Nm110</strain>
    </source>
</reference>
<evidence type="ECO:0000313" key="3">
    <source>
        <dbReference type="Proteomes" id="UP000183454"/>
    </source>
</evidence>
<dbReference type="NCBIfam" id="NF033539">
    <property type="entry name" value="transpos_IS1380"/>
    <property type="match status" value="1"/>
</dbReference>
<feature type="domain" description="Transposase DDE" evidence="1">
    <location>
        <begin position="21"/>
        <end position="444"/>
    </location>
</feature>